<feature type="compositionally biased region" description="Polar residues" evidence="5">
    <location>
        <begin position="1"/>
        <end position="11"/>
    </location>
</feature>
<keyword evidence="4" id="KW-0539">Nucleus</keyword>
<evidence type="ECO:0000313" key="7">
    <source>
        <dbReference type="EMBL" id="KAF0731338.1"/>
    </source>
</evidence>
<dbReference type="InterPro" id="IPR044198">
    <property type="entry name" value="DEK"/>
</dbReference>
<keyword evidence="2" id="KW-0156">Chromatin regulator</keyword>
<evidence type="ECO:0000259" key="6">
    <source>
        <dbReference type="PROSITE" id="PS51998"/>
    </source>
</evidence>
<dbReference type="Pfam" id="PF08766">
    <property type="entry name" value="DEK_C"/>
    <property type="match status" value="1"/>
</dbReference>
<dbReference type="PANTHER" id="PTHR13468">
    <property type="entry name" value="DEK PROTEIN"/>
    <property type="match status" value="1"/>
</dbReference>
<feature type="compositionally biased region" description="Basic residues" evidence="5">
    <location>
        <begin position="235"/>
        <end position="254"/>
    </location>
</feature>
<feature type="compositionally biased region" description="Acidic residues" evidence="5">
    <location>
        <begin position="299"/>
        <end position="310"/>
    </location>
</feature>
<dbReference type="VEuPathDB" id="FungiDB:AeMF1_013704"/>
<keyword evidence="3" id="KW-0238">DNA-binding</keyword>
<evidence type="ECO:0000313" key="8">
    <source>
        <dbReference type="Proteomes" id="UP000481153"/>
    </source>
</evidence>
<reference evidence="7 8" key="1">
    <citation type="submission" date="2019-07" db="EMBL/GenBank/DDBJ databases">
        <title>Genomics analysis of Aphanomyces spp. identifies a new class of oomycete effector associated with host adaptation.</title>
        <authorList>
            <person name="Gaulin E."/>
        </authorList>
    </citation>
    <scope>NUCLEOTIDE SEQUENCE [LARGE SCALE GENOMIC DNA]</scope>
    <source>
        <strain evidence="7 8">ATCC 201684</strain>
    </source>
</reference>
<organism evidence="7 8">
    <name type="scientific">Aphanomyces euteiches</name>
    <dbReference type="NCBI Taxonomy" id="100861"/>
    <lineage>
        <taxon>Eukaryota</taxon>
        <taxon>Sar</taxon>
        <taxon>Stramenopiles</taxon>
        <taxon>Oomycota</taxon>
        <taxon>Saprolegniomycetes</taxon>
        <taxon>Saprolegniales</taxon>
        <taxon>Verrucalvaceae</taxon>
        <taxon>Aphanomyces</taxon>
    </lineage>
</organism>
<dbReference type="Proteomes" id="UP000481153">
    <property type="component" value="Unassembled WGS sequence"/>
</dbReference>
<dbReference type="GO" id="GO:0042393">
    <property type="term" value="F:histone binding"/>
    <property type="evidence" value="ECO:0007669"/>
    <property type="project" value="TreeGrafter"/>
</dbReference>
<dbReference type="Gene3D" id="1.10.10.60">
    <property type="entry name" value="Homeodomain-like"/>
    <property type="match status" value="1"/>
</dbReference>
<dbReference type="AlphaFoldDB" id="A0A6G0WUY5"/>
<feature type="compositionally biased region" description="Basic and acidic residues" evidence="5">
    <location>
        <begin position="63"/>
        <end position="78"/>
    </location>
</feature>
<evidence type="ECO:0000256" key="1">
    <source>
        <dbReference type="ARBA" id="ARBA00004123"/>
    </source>
</evidence>
<sequence length="380" mass="42231">MDATSAETTTGAAVDKPVAAPVEQTHVETKQDESNAEDASSNPVDQEDHDDEQAAKSKKRKAEPRIDIPGERRSERSRQAPRQVYQTTEEAPAPVEFVVPVGPGTKLRDIDYLADKISKCGKRDAEILKVLYQVMFSRRFSVSIIKEAKKNILDFSGYVPIEDAKEKEKFRDELAIKLCRATVGFIDILMDFLQIERSKKSFPEKNGMQGSKDDKVERIIDWLESPCATEVKAKVQTKTKKSSKKSTGKPRSSKKKAEDDAETDDEEDVTPKKKAAPKRKAEPKKSSAPKKKAKTVPDEGAETESDNEDFEAIARQAEEGLKKAKTGLPEDIQARIKQIVTEGDVETLTLKTVMDTVGAELQVDLKAHKKAIKDFIANSL</sequence>
<dbReference type="GO" id="GO:2000779">
    <property type="term" value="P:regulation of double-strand break repair"/>
    <property type="evidence" value="ECO:0007669"/>
    <property type="project" value="TreeGrafter"/>
</dbReference>
<dbReference type="InterPro" id="IPR014876">
    <property type="entry name" value="DEK_C"/>
</dbReference>
<feature type="domain" description="DEK-C" evidence="6">
    <location>
        <begin position="326"/>
        <end position="380"/>
    </location>
</feature>
<dbReference type="SUPFAM" id="SSF109715">
    <property type="entry name" value="DEK C-terminal domain"/>
    <property type="match status" value="1"/>
</dbReference>
<gene>
    <name evidence="7" type="ORF">Ae201684_011401</name>
</gene>
<comment type="caution">
    <text evidence="7">The sequence shown here is derived from an EMBL/GenBank/DDBJ whole genome shotgun (WGS) entry which is preliminary data.</text>
</comment>
<comment type="subcellular location">
    <subcellularLocation>
        <location evidence="1">Nucleus</location>
    </subcellularLocation>
</comment>
<feature type="region of interest" description="Disordered" evidence="5">
    <location>
        <begin position="233"/>
        <end position="310"/>
    </location>
</feature>
<keyword evidence="8" id="KW-1185">Reference proteome</keyword>
<dbReference type="GO" id="GO:0005634">
    <property type="term" value="C:nucleus"/>
    <property type="evidence" value="ECO:0007669"/>
    <property type="project" value="UniProtKB-SubCell"/>
</dbReference>
<evidence type="ECO:0000256" key="3">
    <source>
        <dbReference type="ARBA" id="ARBA00023125"/>
    </source>
</evidence>
<evidence type="ECO:0000256" key="5">
    <source>
        <dbReference type="SAM" id="MobiDB-lite"/>
    </source>
</evidence>
<dbReference type="EMBL" id="VJMJ01000144">
    <property type="protein sequence ID" value="KAF0731338.1"/>
    <property type="molecule type" value="Genomic_DNA"/>
</dbReference>
<protein>
    <recommendedName>
        <fullName evidence="6">DEK-C domain-containing protein</fullName>
    </recommendedName>
</protein>
<feature type="region of interest" description="Disordered" evidence="5">
    <location>
        <begin position="1"/>
        <end position="91"/>
    </location>
</feature>
<accession>A0A6G0WUY5</accession>
<dbReference type="GO" id="GO:0006325">
    <property type="term" value="P:chromatin organization"/>
    <property type="evidence" value="ECO:0007669"/>
    <property type="project" value="UniProtKB-KW"/>
</dbReference>
<proteinExistence type="predicted"/>
<name>A0A6G0WUY5_9STRA</name>
<feature type="compositionally biased region" description="Acidic residues" evidence="5">
    <location>
        <begin position="259"/>
        <end position="268"/>
    </location>
</feature>
<dbReference type="PROSITE" id="PS51998">
    <property type="entry name" value="DEK_C"/>
    <property type="match status" value="1"/>
</dbReference>
<dbReference type="GO" id="GO:0003677">
    <property type="term" value="F:DNA binding"/>
    <property type="evidence" value="ECO:0007669"/>
    <property type="project" value="UniProtKB-KW"/>
</dbReference>
<evidence type="ECO:0000256" key="2">
    <source>
        <dbReference type="ARBA" id="ARBA00022853"/>
    </source>
</evidence>
<evidence type="ECO:0000256" key="4">
    <source>
        <dbReference type="ARBA" id="ARBA00023242"/>
    </source>
</evidence>
<dbReference type="PANTHER" id="PTHR13468:SF1">
    <property type="entry name" value="PROTEIN DEK"/>
    <property type="match status" value="1"/>
</dbReference>